<protein>
    <submittedName>
        <fullName evidence="1">Spore gernimation protein GerPB</fullName>
    </submittedName>
</protein>
<evidence type="ECO:0000313" key="2">
    <source>
        <dbReference type="Proteomes" id="UP000434639"/>
    </source>
</evidence>
<accession>A0A7X2S435</accession>
<proteinExistence type="predicted"/>
<dbReference type="Pfam" id="PF10803">
    <property type="entry name" value="GerPB"/>
    <property type="match status" value="1"/>
</dbReference>
<evidence type="ECO:0000313" key="1">
    <source>
        <dbReference type="EMBL" id="MTH53319.1"/>
    </source>
</evidence>
<dbReference type="OrthoDB" id="2971631at2"/>
<name>A0A7X2S435_9BACI</name>
<sequence>MNFYINQSICINYLRVGAVNNSSVLQIGSAGYIKSLSNLYNTGGFFEAAPPATRRAELSQVLSRPIVPLAPPPSR</sequence>
<organism evidence="1 2">
    <name type="scientific">Metabacillus mangrovi</name>
    <dbReference type="NCBI Taxonomy" id="1491830"/>
    <lineage>
        <taxon>Bacteria</taxon>
        <taxon>Bacillati</taxon>
        <taxon>Bacillota</taxon>
        <taxon>Bacilli</taxon>
        <taxon>Bacillales</taxon>
        <taxon>Bacillaceae</taxon>
        <taxon>Metabacillus</taxon>
    </lineage>
</organism>
<gene>
    <name evidence="1" type="ORF">GKZ89_07815</name>
</gene>
<dbReference type="EMBL" id="WMIB01000005">
    <property type="protein sequence ID" value="MTH53319.1"/>
    <property type="molecule type" value="Genomic_DNA"/>
</dbReference>
<dbReference type="RefSeq" id="WP_155111844.1">
    <property type="nucleotide sequence ID" value="NZ_WMIB01000005.1"/>
</dbReference>
<keyword evidence="2" id="KW-1185">Reference proteome</keyword>
<reference evidence="1 2" key="1">
    <citation type="journal article" date="2017" name="Int. J. Syst. Evol. Microbiol.">
        <title>Bacillus mangrovi sp. nov., isolated from a sediment sample from a mangrove forest.</title>
        <authorList>
            <person name="Gupta V."/>
            <person name="Singh P.K."/>
            <person name="Korpole S."/>
            <person name="Tanuku N.R.S."/>
            <person name="Pinnaka A.K."/>
        </authorList>
    </citation>
    <scope>NUCLEOTIDE SEQUENCE [LARGE SCALE GENOMIC DNA]</scope>
    <source>
        <strain evidence="1 2">KCTC 33872</strain>
    </source>
</reference>
<dbReference type="InterPro" id="IPR024255">
    <property type="entry name" value="GerPB"/>
</dbReference>
<comment type="caution">
    <text evidence="1">The sequence shown here is derived from an EMBL/GenBank/DDBJ whole genome shotgun (WGS) entry which is preliminary data.</text>
</comment>
<dbReference type="AlphaFoldDB" id="A0A7X2S435"/>
<dbReference type="Proteomes" id="UP000434639">
    <property type="component" value="Unassembled WGS sequence"/>
</dbReference>